<comment type="caution">
    <text evidence="1">The sequence shown here is derived from an EMBL/GenBank/DDBJ whole genome shotgun (WGS) entry which is preliminary data.</text>
</comment>
<evidence type="ECO:0000313" key="2">
    <source>
        <dbReference type="Proteomes" id="UP000441336"/>
    </source>
</evidence>
<evidence type="ECO:0000313" key="1">
    <source>
        <dbReference type="EMBL" id="MVN76385.1"/>
    </source>
</evidence>
<evidence type="ECO:0008006" key="3">
    <source>
        <dbReference type="Google" id="ProtNLM"/>
    </source>
</evidence>
<dbReference type="RefSeq" id="WP_157564230.1">
    <property type="nucleotide sequence ID" value="NZ_WQKZ01000002.1"/>
</dbReference>
<reference evidence="1 2" key="1">
    <citation type="submission" date="2019-12" db="EMBL/GenBank/DDBJ databases">
        <title>Hymenobacter sp. HMF4947 Genome sequencing and assembly.</title>
        <authorList>
            <person name="Kang H."/>
            <person name="Cha I."/>
            <person name="Kim H."/>
            <person name="Joh K."/>
        </authorList>
    </citation>
    <scope>NUCLEOTIDE SEQUENCE [LARGE SCALE GENOMIC DNA]</scope>
    <source>
        <strain evidence="1 2">HMF4947</strain>
    </source>
</reference>
<sequence length="200" mass="23103">MVDLRKKRLFKYPTPPAGAGWRRGAGGVGLALLLAGCHYHQAYPDVREHRVFFNDFEQMAGWLPEPAPTLTTERAHSGRYSVKVDSAHPFSITYHFKLGDKFSMRPRRMRLSAWAWVEESGDDAQLTFSMSAPNDPQNKSKLYTQVFLVDNWPYKRWTHVSRDIDLPPEVSSQAEVAVYLWVNSAYRPVYTDDWELTELH</sequence>
<keyword evidence="2" id="KW-1185">Reference proteome</keyword>
<proteinExistence type="predicted"/>
<dbReference type="Gene3D" id="2.60.120.260">
    <property type="entry name" value="Galactose-binding domain-like"/>
    <property type="match status" value="1"/>
</dbReference>
<dbReference type="Proteomes" id="UP000441336">
    <property type="component" value="Unassembled WGS sequence"/>
</dbReference>
<dbReference type="EMBL" id="WQKZ01000002">
    <property type="protein sequence ID" value="MVN76385.1"/>
    <property type="molecule type" value="Genomic_DNA"/>
</dbReference>
<accession>A0A7K1TDA4</accession>
<organism evidence="1 2">
    <name type="scientific">Hymenobacter ginkgonis</name>
    <dbReference type="NCBI Taxonomy" id="2682976"/>
    <lineage>
        <taxon>Bacteria</taxon>
        <taxon>Pseudomonadati</taxon>
        <taxon>Bacteroidota</taxon>
        <taxon>Cytophagia</taxon>
        <taxon>Cytophagales</taxon>
        <taxon>Hymenobacteraceae</taxon>
        <taxon>Hymenobacter</taxon>
    </lineage>
</organism>
<dbReference type="AlphaFoldDB" id="A0A7K1TDA4"/>
<protein>
    <recommendedName>
        <fullName evidence="3">CBM-cenC domain-containing protein</fullName>
    </recommendedName>
</protein>
<gene>
    <name evidence="1" type="ORF">GO988_08615</name>
</gene>
<name>A0A7K1TDA4_9BACT</name>